<dbReference type="InterPro" id="IPR006694">
    <property type="entry name" value="Fatty_acid_hydroxylase"/>
</dbReference>
<keyword evidence="3 5" id="KW-1133">Transmembrane helix</keyword>
<dbReference type="Proteomes" id="UP000279236">
    <property type="component" value="Unassembled WGS sequence"/>
</dbReference>
<reference evidence="7 8" key="1">
    <citation type="submission" date="2018-11" db="EMBL/GenBank/DDBJ databases">
        <title>Genome sequence of Apiotrichum porosum DSM 27194.</title>
        <authorList>
            <person name="Aliyu H."/>
            <person name="Gorte O."/>
            <person name="Ochsenreither K."/>
        </authorList>
    </citation>
    <scope>NUCLEOTIDE SEQUENCE [LARGE SCALE GENOMIC DNA]</scope>
    <source>
        <strain evidence="7 8">DSM 27194</strain>
    </source>
</reference>
<dbReference type="GO" id="GO:0008610">
    <property type="term" value="P:lipid biosynthetic process"/>
    <property type="evidence" value="ECO:0007669"/>
    <property type="project" value="InterPro"/>
</dbReference>
<gene>
    <name evidence="7" type="ORF">EHS24_008279</name>
</gene>
<feature type="transmembrane region" description="Helical" evidence="5">
    <location>
        <begin position="174"/>
        <end position="192"/>
    </location>
</feature>
<evidence type="ECO:0000313" key="7">
    <source>
        <dbReference type="EMBL" id="RSH82075.1"/>
    </source>
</evidence>
<evidence type="ECO:0000259" key="6">
    <source>
        <dbReference type="Pfam" id="PF04116"/>
    </source>
</evidence>
<comment type="caution">
    <text evidence="7">The sequence shown here is derived from an EMBL/GenBank/DDBJ whole genome shotgun (WGS) entry which is preliminary data.</text>
</comment>
<evidence type="ECO:0000256" key="3">
    <source>
        <dbReference type="ARBA" id="ARBA00022989"/>
    </source>
</evidence>
<evidence type="ECO:0000256" key="2">
    <source>
        <dbReference type="ARBA" id="ARBA00022692"/>
    </source>
</evidence>
<dbReference type="GO" id="GO:0016020">
    <property type="term" value="C:membrane"/>
    <property type="evidence" value="ECO:0007669"/>
    <property type="project" value="UniProtKB-SubCell"/>
</dbReference>
<dbReference type="STRING" id="105984.A0A427XTD6"/>
<dbReference type="GO" id="GO:0005506">
    <property type="term" value="F:iron ion binding"/>
    <property type="evidence" value="ECO:0007669"/>
    <property type="project" value="InterPro"/>
</dbReference>
<protein>
    <recommendedName>
        <fullName evidence="6">Fatty acid hydroxylase domain-containing protein</fullName>
    </recommendedName>
</protein>
<keyword evidence="8" id="KW-1185">Reference proteome</keyword>
<name>A0A427XTD6_9TREE</name>
<dbReference type="OrthoDB" id="408954at2759"/>
<dbReference type="AlphaFoldDB" id="A0A427XTD6"/>
<dbReference type="GO" id="GO:0016491">
    <property type="term" value="F:oxidoreductase activity"/>
    <property type="evidence" value="ECO:0007669"/>
    <property type="project" value="InterPro"/>
</dbReference>
<dbReference type="EMBL" id="RSCE01000006">
    <property type="protein sequence ID" value="RSH82075.1"/>
    <property type="molecule type" value="Genomic_DNA"/>
</dbReference>
<dbReference type="GeneID" id="39592822"/>
<sequence>MLLFPSRLIDALPSFVSTNDTSLLAAITPTELSAPWYHTSRPHLLSFISDRYLSLAAPVLTYWILSTVFHLIDEAELPYFERNRIHPPEELKSRNKVTFWEVIRAVVVQHIIQTSLGLLFLESEESVLETEIRTDHIAAMGRLAPRVVDVAFLLLGRNVGERALLSLGPAVVSWAYWWAIPFVQMILGFFFIDTYEYWLHRAMHTYPTLYKAFHSHHHRLYVPYAFGALYNQWFEGLLLDSLGALLAATATFMTVRQATLLFTIASWKTVDDHCGYRLWWDPCQMFFANNADYHDIHHQHYGLKYNYAQPFFTNWDYLLGTQMTREQAEEFRSRASAKAKAKAE</sequence>
<organism evidence="7 8">
    <name type="scientific">Apiotrichum porosum</name>
    <dbReference type="NCBI Taxonomy" id="105984"/>
    <lineage>
        <taxon>Eukaryota</taxon>
        <taxon>Fungi</taxon>
        <taxon>Dikarya</taxon>
        <taxon>Basidiomycota</taxon>
        <taxon>Agaricomycotina</taxon>
        <taxon>Tremellomycetes</taxon>
        <taxon>Trichosporonales</taxon>
        <taxon>Trichosporonaceae</taxon>
        <taxon>Apiotrichum</taxon>
    </lineage>
</organism>
<dbReference type="PANTHER" id="PTHR11863">
    <property type="entry name" value="STEROL DESATURASE"/>
    <property type="match status" value="1"/>
</dbReference>
<comment type="subcellular location">
    <subcellularLocation>
        <location evidence="1">Membrane</location>
    </subcellularLocation>
</comment>
<dbReference type="Pfam" id="PF04116">
    <property type="entry name" value="FA_hydroxylase"/>
    <property type="match status" value="1"/>
</dbReference>
<evidence type="ECO:0000256" key="5">
    <source>
        <dbReference type="SAM" id="Phobius"/>
    </source>
</evidence>
<proteinExistence type="predicted"/>
<dbReference type="RefSeq" id="XP_028476530.1">
    <property type="nucleotide sequence ID" value="XM_028623597.1"/>
</dbReference>
<evidence type="ECO:0000256" key="1">
    <source>
        <dbReference type="ARBA" id="ARBA00004370"/>
    </source>
</evidence>
<keyword evidence="2 5" id="KW-0812">Transmembrane</keyword>
<evidence type="ECO:0000256" key="4">
    <source>
        <dbReference type="ARBA" id="ARBA00023136"/>
    </source>
</evidence>
<keyword evidence="4 5" id="KW-0472">Membrane</keyword>
<evidence type="ECO:0000313" key="8">
    <source>
        <dbReference type="Proteomes" id="UP000279236"/>
    </source>
</evidence>
<feature type="domain" description="Fatty acid hydroxylase" evidence="6">
    <location>
        <begin position="186"/>
        <end position="321"/>
    </location>
</feature>
<accession>A0A427XTD6</accession>
<dbReference type="InterPro" id="IPR050307">
    <property type="entry name" value="Sterol_Desaturase_Related"/>
</dbReference>